<dbReference type="InterPro" id="IPR055454">
    <property type="entry name" value="CNOT1-like_NOT1_connector"/>
</dbReference>
<evidence type="ECO:0000256" key="4">
    <source>
        <dbReference type="ARBA" id="ARBA00023163"/>
    </source>
</evidence>
<evidence type="ECO:0000313" key="14">
    <source>
        <dbReference type="Proteomes" id="UP000289152"/>
    </source>
</evidence>
<evidence type="ECO:0000259" key="12">
    <source>
        <dbReference type="Pfam" id="PF25097"/>
    </source>
</evidence>
<dbReference type="Gene3D" id="1.25.40.180">
    <property type="match status" value="1"/>
</dbReference>
<dbReference type="EMBL" id="SDIL01000132">
    <property type="protein sequence ID" value="RXK35517.1"/>
    <property type="molecule type" value="Genomic_DNA"/>
</dbReference>
<dbReference type="GO" id="GO:0030015">
    <property type="term" value="C:CCR4-NOT core complex"/>
    <property type="evidence" value="ECO:0007669"/>
    <property type="project" value="InterPro"/>
</dbReference>
<evidence type="ECO:0000259" key="8">
    <source>
        <dbReference type="Pfam" id="PF12842"/>
    </source>
</evidence>
<dbReference type="CDD" id="cd20710">
    <property type="entry name" value="NOT1_connector"/>
    <property type="match status" value="1"/>
</dbReference>
<comment type="subcellular location">
    <subcellularLocation>
        <location evidence="1">Nucleus</location>
    </subcellularLocation>
</comment>
<feature type="domain" description="CCR4-Not complex component Not1 C-terminal" evidence="7">
    <location>
        <begin position="1881"/>
        <end position="2238"/>
    </location>
</feature>
<dbReference type="Pfam" id="PF16417">
    <property type="entry name" value="CNOT1_TTP_bind"/>
    <property type="match status" value="1"/>
</dbReference>
<evidence type="ECO:0000256" key="1">
    <source>
        <dbReference type="ARBA" id="ARBA00004123"/>
    </source>
</evidence>
<dbReference type="InterPro" id="IPR040398">
    <property type="entry name" value="Not1"/>
</dbReference>
<dbReference type="Pfam" id="PF16418">
    <property type="entry name" value="CNOT1_HEAT"/>
    <property type="match status" value="1"/>
</dbReference>
<evidence type="ECO:0000259" key="9">
    <source>
        <dbReference type="Pfam" id="PF16415"/>
    </source>
</evidence>
<feature type="domain" description="CCR4-NOT transcription complex subunit 1" evidence="8">
    <location>
        <begin position="1259"/>
        <end position="1402"/>
    </location>
</feature>
<keyword evidence="4" id="KW-0804">Transcription</keyword>
<dbReference type="InterPro" id="IPR032194">
    <property type="entry name" value="CNOT1_HEAT"/>
</dbReference>
<dbReference type="InterPro" id="IPR007196">
    <property type="entry name" value="CCR4-Not_Not1_C"/>
</dbReference>
<comment type="caution">
    <text evidence="13">The sequence shown here is derived from an EMBL/GenBank/DDBJ whole genome shotgun (WGS) entry which is preliminary data.</text>
</comment>
<dbReference type="InterPro" id="IPR038535">
    <property type="entry name" value="CNOT1_TTP_bind_sf"/>
</dbReference>
<evidence type="ECO:0000259" key="10">
    <source>
        <dbReference type="Pfam" id="PF16417"/>
    </source>
</evidence>
<accession>A0A4Q1BBR0</accession>
<feature type="region of interest" description="Disordered" evidence="6">
    <location>
        <begin position="251"/>
        <end position="279"/>
    </location>
</feature>
<dbReference type="Proteomes" id="UP000289152">
    <property type="component" value="Unassembled WGS sequence"/>
</dbReference>
<feature type="domain" description="CCR4-NOT transcription complex subunit 1 CAF1-binding" evidence="9">
    <location>
        <begin position="956"/>
        <end position="1172"/>
    </location>
</feature>
<dbReference type="PANTHER" id="PTHR13162:SF8">
    <property type="entry name" value="CCR4-NOT TRANSCRIPTION COMPLEX SUBUNIT 1"/>
    <property type="match status" value="1"/>
</dbReference>
<evidence type="ECO:0000256" key="3">
    <source>
        <dbReference type="ARBA" id="ARBA00023015"/>
    </source>
</evidence>
<dbReference type="InterPro" id="IPR024557">
    <property type="entry name" value="CNOT1_dom_4"/>
</dbReference>
<feature type="domain" description="CCR4-NOT transcription complex subunit 1 HEAT repeat" evidence="11">
    <location>
        <begin position="578"/>
        <end position="723"/>
    </location>
</feature>
<evidence type="ECO:0000259" key="11">
    <source>
        <dbReference type="Pfam" id="PF16418"/>
    </source>
</evidence>
<dbReference type="STRING" id="5217.A0A4Q1BBR0"/>
<evidence type="ECO:0000313" key="13">
    <source>
        <dbReference type="EMBL" id="RXK35517.1"/>
    </source>
</evidence>
<evidence type="ECO:0000259" key="7">
    <source>
        <dbReference type="Pfam" id="PF04054"/>
    </source>
</evidence>
<dbReference type="Pfam" id="PF25097">
    <property type="entry name" value="ARM_Cnot1"/>
    <property type="match status" value="1"/>
</dbReference>
<protein>
    <submittedName>
        <fullName evidence="13">CCR4-NOT transcription complex subunit 1</fullName>
    </submittedName>
</protein>
<dbReference type="InterPro" id="IPR032191">
    <property type="entry name" value="CNOT1_CAF1_bind"/>
</dbReference>
<feature type="domain" description="CCR4-NOT transcription complex subunit 1-like NOT1 connector" evidence="12">
    <location>
        <begin position="1522"/>
        <end position="1706"/>
    </location>
</feature>
<dbReference type="Gene3D" id="1.25.40.790">
    <property type="match status" value="1"/>
</dbReference>
<keyword evidence="2" id="KW-0678">Repressor</keyword>
<dbReference type="GO" id="GO:0005634">
    <property type="term" value="C:nucleus"/>
    <property type="evidence" value="ECO:0007669"/>
    <property type="project" value="UniProtKB-SubCell"/>
</dbReference>
<dbReference type="InterPro" id="IPR032193">
    <property type="entry name" value="CNOT1_TTP_bind"/>
</dbReference>
<dbReference type="InParanoid" id="A0A4Q1BBR0"/>
<dbReference type="GO" id="GO:0017148">
    <property type="term" value="P:negative regulation of translation"/>
    <property type="evidence" value="ECO:0007669"/>
    <property type="project" value="InterPro"/>
</dbReference>
<dbReference type="FunCoup" id="A0A4Q1BBR0">
    <property type="interactions" value="639"/>
</dbReference>
<sequence>MALPPPGLGGGGPRAGPPPGFASMALNNGPATGGGGNDSSALAIVKAQIVFLLSSMTEESFERTSKELKSLATNNGPDMYQHFLRRAAMACQAIMQEAIRHYQQYMDDPAAPPLELPKSSNSALAWRLLLVEAVRAAKDISLAPHFAVVMLSSCQSTALPLPHLRILGLSPSLDFSLSAYALATPHIFPPTHPAHESVVNLLRQSLGRTLDLLRAPNLPFWYIDTIPHHPPIIDDLTLQEARTIILAVYPKSSSSGKNSPSRSPSPANPTSPHPSFLSSPQRGALLNALTIKFSSPAIILQTLSALSPGGRPGSAEAIPLEDILFELGENLTQDEGTVEAVITRWWARWLLEGPREEVEQRVTEEASRTVLGLCEGMRDGRITDVHGVVKGLSAIDTINWSHVLKSFDAPSNILAQHSSGQLLLALLLIPPQNPHPPIAGLYPAAADQPMWANLSNLVAITQRLTSIPPDVCPIFTIDNPPSPTSFARVVDPPINESSMSKVARQQAREIQGAGVFNALGLLQVLFAACSVGDGDQDGSELANAASQILERATNLAPELVLLATEKLPQPLPAAIAELQTRLLALYLSTPPANITASQLVFHQMWQNNPDYLMSILLEYYGEDEHNLSRVVEIGIEIKILDKLLASNNLHFSFDVAALVSNKDYLNLEEWLSDGVAVNGSDFLHGIFDFVEHKIRLESDHSHLPESSPPLLDTLGEDVYSIFIRVVRNADNLTPDDIARFKNLRTEILILQPRLLNLRPGSNDEHGFHVAKFNAEMRERVDEMYRRMYSEEIKLDDIVADLKKCKESEDDTDRELFDCALHSLFDEYKFVRSYPPKELAMTGILFGAIIDERLVKDTPAFVATRYVLDACKSSPQEKFYQFGINALSVLRRSLVDFPGLCRSLLEIPAIHESHPVLVNEITSALAEREEMDQQGGIKLAFPALKLPILIEEGDDEFREPDPKKRDAIMFIINQVSASNFETKSQDLAKLLEDQWSRWFAHYFVDVRVSLEPNMQPTYVEIMDALHSAVFEKHVLWETYRKARDLLNSEQTLASSTERVLLKNIAIWLGKITLARNKPIRIRELSLKDLLIQGYDNKRLIVALPFVCNVLACCRYSIVFHPPNPWLVGILSLLVEFYHYAELRLNLKFEIELLFSALEIQLASIEPANVLRVHVPPPAPGPDVPNRLELELHRAMSEMIGGTQRFDEPPVNDAMARIHQIQSEQAVAAAHEAFLRRVDELISQLPEQLIFSPDYPIFQAPTLKRVVHHSIDRSIREIITPVVERSVTIAGISSRDLVSKDFGMEGDPAKLRHAAHLMVQNLAGSLAMVTCKEALRTSMIGNVRAMLAQNGYTDENMPDMMIHGVVNDNLGPACAIVRIAAMEKAAKDIDVNLGPQYAARKAHRESRNQQPFYDPASFSVVISNAALPDPLRLRSGGLSAAQARVYEDFSEPPKLAQASGPMNGDHLTASYRELSIQDSLIPGDIKHGPSPRPYLTDEVERVASPASVNSPAKMLEKFHDIVGEIERLIAEAQVDDISELPPNHEIRSLVHAIVLRAAQSSDREATVLISAQKTVQLLYKSKSPLGRDVYTLMLQRLCELSGKVGKEVRQWVIYSDDLRKLNVPVTVNLIRASFVQAAELDAQIANLLLRSSTPEVITYAAELIRHCCLIDHPLVPRNGFAATLTALVNLHDSGQPMRVVDDLLDDLRVGRDRLRDTPVISNGDDEHKPAVDAKLSERLAHFFLDWVRVFRSSKNPEAAFVPYIQYLQKENILSGEDVSSAFYRTAIKTAIDLDSSRNADGQLQFFGTDSLAKLIILIVKNYGDKSGAASVSRAVYYYNKIMTIMSYSLVQTHLEHGENFDQRPWTRFFTSMLSELGSLERGLPDTFHGCMKHFANSLGITQPVYAPRFAFGWFSIVTHRLFMPKMLQGPRDDGWSEYHRCLMWMLRFLSPMLKTGDMTASSRSLIRATLRLMLVLLHDFPDFLSEFYHTLSTAIPTTSVQMRNVVLSAFPSSEAPLPSHYASLAELVPLMQRFPTVRSDYVSILNSGNLKAGIDQFVRNGQPTPQILAGELKNRIAVKTLTSDGTPTITWNHTMLHAVTFYLGTSAIGRRASQSGHASFDPRAGEVTLLTHLAIVLPPEGQYYLLSVIADQLRYPSAHTLFFISYVLYLFSASCRSATETPNDLAERIARILLERVLVKKPHPFGLVVAFIELLDNDQYGFFDQGFIKAEPEVAALFSQARGNFKRHQV</sequence>
<dbReference type="Pfam" id="PF12842">
    <property type="entry name" value="DUF3819"/>
    <property type="match status" value="1"/>
</dbReference>
<dbReference type="OrthoDB" id="1933107at2759"/>
<evidence type="ECO:0000256" key="2">
    <source>
        <dbReference type="ARBA" id="ARBA00022491"/>
    </source>
</evidence>
<name>A0A4Q1BBR0_TREME</name>
<keyword evidence="14" id="KW-1185">Reference proteome</keyword>
<dbReference type="GO" id="GO:0060090">
    <property type="term" value="F:molecular adaptor activity"/>
    <property type="evidence" value="ECO:0007669"/>
    <property type="project" value="TreeGrafter"/>
</dbReference>
<evidence type="ECO:0000256" key="5">
    <source>
        <dbReference type="ARBA" id="ARBA00023242"/>
    </source>
</evidence>
<dbReference type="GO" id="GO:0000288">
    <property type="term" value="P:nuclear-transcribed mRNA catabolic process, deadenylation-dependent decay"/>
    <property type="evidence" value="ECO:0007669"/>
    <property type="project" value="TreeGrafter"/>
</dbReference>
<dbReference type="VEuPathDB" id="FungiDB:TREMEDRAFT_72862"/>
<feature type="compositionally biased region" description="Low complexity" evidence="6">
    <location>
        <begin position="251"/>
        <end position="265"/>
    </location>
</feature>
<dbReference type="GO" id="GO:0000932">
    <property type="term" value="C:P-body"/>
    <property type="evidence" value="ECO:0007669"/>
    <property type="project" value="TreeGrafter"/>
</dbReference>
<dbReference type="Gene3D" id="1.25.40.840">
    <property type="entry name" value="CCR4-NOT transcription complex subunit 1 TTP binding domain"/>
    <property type="match status" value="1"/>
</dbReference>
<gene>
    <name evidence="13" type="ORF">M231_07196</name>
</gene>
<keyword evidence="3" id="KW-0805">Transcription regulation</keyword>
<feature type="region of interest" description="Disordered" evidence="6">
    <location>
        <begin position="1"/>
        <end position="36"/>
    </location>
</feature>
<dbReference type="Pfam" id="PF16415">
    <property type="entry name" value="CNOT1_CAF1_bind"/>
    <property type="match status" value="1"/>
</dbReference>
<dbReference type="Pfam" id="PF04054">
    <property type="entry name" value="Not1"/>
    <property type="match status" value="1"/>
</dbReference>
<reference evidence="13 14" key="1">
    <citation type="submission" date="2016-06" db="EMBL/GenBank/DDBJ databases">
        <title>Evolution of pathogenesis and genome organization in the Tremellales.</title>
        <authorList>
            <person name="Cuomo C."/>
            <person name="Litvintseva A."/>
            <person name="Heitman J."/>
            <person name="Chen Y."/>
            <person name="Sun S."/>
            <person name="Springer D."/>
            <person name="Dromer F."/>
            <person name="Young S."/>
            <person name="Zeng Q."/>
            <person name="Chapman S."/>
            <person name="Gujja S."/>
            <person name="Saif S."/>
            <person name="Birren B."/>
        </authorList>
    </citation>
    <scope>NUCLEOTIDE SEQUENCE [LARGE SCALE GENOMIC DNA]</scope>
    <source>
        <strain evidence="13 14">ATCC 28783</strain>
    </source>
</reference>
<keyword evidence="5" id="KW-0539">Nucleus</keyword>
<evidence type="ECO:0000256" key="6">
    <source>
        <dbReference type="SAM" id="MobiDB-lite"/>
    </source>
</evidence>
<organism evidence="13 14">
    <name type="scientific">Tremella mesenterica</name>
    <name type="common">Jelly fungus</name>
    <dbReference type="NCBI Taxonomy" id="5217"/>
    <lineage>
        <taxon>Eukaryota</taxon>
        <taxon>Fungi</taxon>
        <taxon>Dikarya</taxon>
        <taxon>Basidiomycota</taxon>
        <taxon>Agaricomycotina</taxon>
        <taxon>Tremellomycetes</taxon>
        <taxon>Tremellales</taxon>
        <taxon>Tremellaceae</taxon>
        <taxon>Tremella</taxon>
    </lineage>
</organism>
<dbReference type="Gene3D" id="1.25.40.800">
    <property type="match status" value="1"/>
</dbReference>
<dbReference type="PANTHER" id="PTHR13162">
    <property type="entry name" value="CCR4-NOT TRANSCRIPTION COMPLEX"/>
    <property type="match status" value="1"/>
</dbReference>
<feature type="domain" description="CCR4-NOT transcription complex subunit 1 TTP binding" evidence="10">
    <location>
        <begin position="771"/>
        <end position="930"/>
    </location>
</feature>
<proteinExistence type="predicted"/>